<name>A0A1J1JDB3_PLAAG</name>
<organism evidence="2">
    <name type="scientific">Planktothrix agardhii</name>
    <name type="common">Oscillatoria agardhii</name>
    <dbReference type="NCBI Taxonomy" id="1160"/>
    <lineage>
        <taxon>Bacteria</taxon>
        <taxon>Bacillati</taxon>
        <taxon>Cyanobacteriota</taxon>
        <taxon>Cyanophyceae</taxon>
        <taxon>Oscillatoriophycideae</taxon>
        <taxon>Oscillatoriales</taxon>
        <taxon>Microcoleaceae</taxon>
        <taxon>Planktothrix</taxon>
    </lineage>
</organism>
<protein>
    <submittedName>
        <fullName evidence="2">Uncharacterized protein</fullName>
    </submittedName>
</protein>
<dbReference type="Proteomes" id="UP001153761">
    <property type="component" value="Chromosome"/>
</dbReference>
<dbReference type="EMBL" id="LO018304">
    <property type="protein sequence ID" value="CUM59426.1"/>
    <property type="molecule type" value="Genomic_DNA"/>
</dbReference>
<accession>A0A1J1JDB3</accession>
<evidence type="ECO:0000313" key="1">
    <source>
        <dbReference type="EMBL" id="CAD5954183.1"/>
    </source>
</evidence>
<dbReference type="AlphaFoldDB" id="A0A1J1JDB3"/>
<evidence type="ECO:0000313" key="2">
    <source>
        <dbReference type="EMBL" id="CUM59426.1"/>
    </source>
</evidence>
<dbReference type="EMBL" id="LR882963">
    <property type="protein sequence ID" value="CAD5954183.1"/>
    <property type="molecule type" value="Genomic_DNA"/>
</dbReference>
<gene>
    <name evidence="1" type="ORF">PANO66_02822</name>
    <name evidence="2" type="ORF">PLAM_1459</name>
</gene>
<reference evidence="2" key="1">
    <citation type="submission" date="2015-09" db="EMBL/GenBank/DDBJ databases">
        <authorList>
            <person name="Jackson K.R."/>
            <person name="Lunt B.L."/>
            <person name="Fisher J.N.B."/>
            <person name="Gardner A.V."/>
            <person name="Bailey M.E."/>
            <person name="Deus L.M."/>
            <person name="Earl A.S."/>
            <person name="Gibby P.D."/>
            <person name="Hartmann K.A."/>
            <person name="Liu J.E."/>
            <person name="Manci A.M."/>
            <person name="Nielsen D.A."/>
            <person name="Solomon M.B."/>
            <person name="Breakwell D.P."/>
            <person name="Burnett S.H."/>
            <person name="Grose J.H."/>
        </authorList>
    </citation>
    <scope>NUCLEOTIDE SEQUENCE</scope>
    <source>
        <strain evidence="2">7805</strain>
    </source>
</reference>
<sequence>MSWLNELDEIELEIYRKYKYALLHIGVQLDWDEVQESIFLNTSNMESAFQRTIEVYKAGQLKHPTGFLMKALAEGYKSYHWNDEWLNDPNFKNPCLKYWEEAARVWGYDLRNALIIDVKEDRNGNQSVVFANGGSMPLNRAISLGWQEVLEYAQSGSIRGI</sequence>
<proteinExistence type="predicted"/>
<dbReference type="RefSeq" id="WP_227381359.1">
    <property type="nucleotide sequence ID" value="NZ_JBIIEP010000010.1"/>
</dbReference>
<reference evidence="1" key="2">
    <citation type="submission" date="2020-09" db="EMBL/GenBank/DDBJ databases">
        <authorList>
            <person name="Blom J."/>
        </authorList>
    </citation>
    <scope>NUCLEOTIDE SEQUENCE</scope>
    <source>
        <strain evidence="1">No.66</strain>
    </source>
</reference>